<organism evidence="1 2">
    <name type="scientific">Chitinophaga eiseniae</name>
    <dbReference type="NCBI Taxonomy" id="634771"/>
    <lineage>
        <taxon>Bacteria</taxon>
        <taxon>Pseudomonadati</taxon>
        <taxon>Bacteroidota</taxon>
        <taxon>Chitinophagia</taxon>
        <taxon>Chitinophagales</taxon>
        <taxon>Chitinophagaceae</taxon>
        <taxon>Chitinophaga</taxon>
    </lineage>
</organism>
<dbReference type="Proteomes" id="UP000190367">
    <property type="component" value="Unassembled WGS sequence"/>
</dbReference>
<evidence type="ECO:0000313" key="2">
    <source>
        <dbReference type="Proteomes" id="UP000190367"/>
    </source>
</evidence>
<name>A0A1T4L1E1_9BACT</name>
<protein>
    <submittedName>
        <fullName evidence="1">Uncharacterized protein</fullName>
    </submittedName>
</protein>
<dbReference type="OrthoDB" id="641345at2"/>
<evidence type="ECO:0000313" key="1">
    <source>
        <dbReference type="EMBL" id="SJZ48357.1"/>
    </source>
</evidence>
<dbReference type="AlphaFoldDB" id="A0A1T4L1E1"/>
<gene>
    <name evidence="1" type="ORF">SAMN04488128_101420</name>
</gene>
<accession>A0A1T4L1E1</accession>
<reference evidence="2" key="1">
    <citation type="submission" date="2017-02" db="EMBL/GenBank/DDBJ databases">
        <authorList>
            <person name="Varghese N."/>
            <person name="Submissions S."/>
        </authorList>
    </citation>
    <scope>NUCLEOTIDE SEQUENCE [LARGE SCALE GENOMIC DNA]</scope>
    <source>
        <strain evidence="2">DSM 22224</strain>
    </source>
</reference>
<keyword evidence="2" id="KW-1185">Reference proteome</keyword>
<sequence>MSRYPSIHQLTKERGCPEVVVRFAEARCEEYTPHDVFVMDICRCGDEYFIVECGCMNSAGFYAADIEAIVTAVSAYFADKK</sequence>
<dbReference type="RefSeq" id="WP_078667111.1">
    <property type="nucleotide sequence ID" value="NZ_FUWZ01000001.1"/>
</dbReference>
<proteinExistence type="predicted"/>
<dbReference type="EMBL" id="FUWZ01000001">
    <property type="protein sequence ID" value="SJZ48357.1"/>
    <property type="molecule type" value="Genomic_DNA"/>
</dbReference>